<organism evidence="2 3">
    <name type="scientific">Roseburia inulinivorans</name>
    <dbReference type="NCBI Taxonomy" id="360807"/>
    <lineage>
        <taxon>Bacteria</taxon>
        <taxon>Bacillati</taxon>
        <taxon>Bacillota</taxon>
        <taxon>Clostridia</taxon>
        <taxon>Lachnospirales</taxon>
        <taxon>Lachnospiraceae</taxon>
        <taxon>Roseburia</taxon>
    </lineage>
</organism>
<accession>A0A173UNI4</accession>
<feature type="transmembrane region" description="Helical" evidence="1">
    <location>
        <begin position="101"/>
        <end position="129"/>
    </location>
</feature>
<sequence>MQNMILLLFAVFFTAGSYFILAEVFKVPTYRTSRAILTVGKKQKKQARSSDAFIMELSSKIARFLPMDEYKKRKLAATLRSAEIPMTPELYMAQAHVKAGLIFVCIIPCLLTVPLLFPVFLVLGIGTFFSESGKAEKMVKKRREEIEFELPRFVATITQELMASRDILSMLETYQKNAGPALRNELAITTADMRTGNYEAALTRLEARVSSAMLSDVVRGLIGCIRGDDGVTFFRMLSHDMKQLEVQRLKRLAMERPPKIRRYSFLLLACMLLIYMGVMGYQILGTMSGMF</sequence>
<evidence type="ECO:0000256" key="1">
    <source>
        <dbReference type="SAM" id="Phobius"/>
    </source>
</evidence>
<keyword evidence="1" id="KW-0472">Membrane</keyword>
<keyword evidence="1" id="KW-1133">Transmembrane helix</keyword>
<dbReference type="EMBL" id="CYXX01000016">
    <property type="protein sequence ID" value="CUN16613.1"/>
    <property type="molecule type" value="Genomic_DNA"/>
</dbReference>
<feature type="transmembrane region" description="Helical" evidence="1">
    <location>
        <begin position="263"/>
        <end position="284"/>
    </location>
</feature>
<reference evidence="2 3" key="1">
    <citation type="submission" date="2015-09" db="EMBL/GenBank/DDBJ databases">
        <authorList>
            <consortium name="Pathogen Informatics"/>
        </authorList>
    </citation>
    <scope>NUCLEOTIDE SEQUENCE [LARGE SCALE GENOMIC DNA]</scope>
    <source>
        <strain evidence="2 3">2789STDY5608887</strain>
    </source>
</reference>
<dbReference type="Proteomes" id="UP000095453">
    <property type="component" value="Unassembled WGS sequence"/>
</dbReference>
<proteinExistence type="predicted"/>
<name>A0A173UNI4_9FIRM</name>
<evidence type="ECO:0000313" key="2">
    <source>
        <dbReference type="EMBL" id="CUN16613.1"/>
    </source>
</evidence>
<gene>
    <name evidence="2" type="ORF">ERS852444_02185</name>
</gene>
<protein>
    <submittedName>
        <fullName evidence="2">Flp pilus assembly protein TadB</fullName>
    </submittedName>
</protein>
<dbReference type="AlphaFoldDB" id="A0A173UNI4"/>
<dbReference type="RefSeq" id="WP_055169914.1">
    <property type="nucleotide sequence ID" value="NZ_CYXX01000016.1"/>
</dbReference>
<keyword evidence="1" id="KW-0812">Transmembrane</keyword>
<evidence type="ECO:0000313" key="3">
    <source>
        <dbReference type="Proteomes" id="UP000095453"/>
    </source>
</evidence>